<dbReference type="EMBL" id="SGPL01000243">
    <property type="protein sequence ID" value="THH14878.1"/>
    <property type="molecule type" value="Genomic_DNA"/>
</dbReference>
<keyword evidence="3" id="KW-1185">Reference proteome</keyword>
<reference evidence="2 3" key="1">
    <citation type="submission" date="2019-02" db="EMBL/GenBank/DDBJ databases">
        <title>Genome sequencing of the rare red list fungi Bondarzewia mesenterica.</title>
        <authorList>
            <person name="Buettner E."/>
            <person name="Kellner H."/>
        </authorList>
    </citation>
    <scope>NUCLEOTIDE SEQUENCE [LARGE SCALE GENOMIC DNA]</scope>
    <source>
        <strain evidence="2 3">DSM 108281</strain>
    </source>
</reference>
<evidence type="ECO:0000256" key="1">
    <source>
        <dbReference type="SAM" id="MobiDB-lite"/>
    </source>
</evidence>
<name>A0A4S4LT48_9AGAM</name>
<evidence type="ECO:0000313" key="3">
    <source>
        <dbReference type="Proteomes" id="UP000310158"/>
    </source>
</evidence>
<comment type="caution">
    <text evidence="2">The sequence shown here is derived from an EMBL/GenBank/DDBJ whole genome shotgun (WGS) entry which is preliminary data.</text>
</comment>
<protein>
    <submittedName>
        <fullName evidence="2">Uncharacterized protein</fullName>
    </submittedName>
</protein>
<feature type="compositionally biased region" description="Acidic residues" evidence="1">
    <location>
        <begin position="116"/>
        <end position="126"/>
    </location>
</feature>
<sequence>MIWISDSEDRGQRQGFHDLLRSRAAEELFQTLHHGAAASLARATTAAEGGSGRAQDGAPEVVVEDVGVARVLVLAEEEEGVGSGGGGGGEEGVGVGGGDAGHDVGAGTVDERETQWEDGDEDEGEERGEMLLRRSCWEDDLHI</sequence>
<feature type="compositionally biased region" description="Gly residues" evidence="1">
    <location>
        <begin position="81"/>
        <end position="99"/>
    </location>
</feature>
<dbReference type="AlphaFoldDB" id="A0A4S4LT48"/>
<organism evidence="2 3">
    <name type="scientific">Bondarzewia mesenterica</name>
    <dbReference type="NCBI Taxonomy" id="1095465"/>
    <lineage>
        <taxon>Eukaryota</taxon>
        <taxon>Fungi</taxon>
        <taxon>Dikarya</taxon>
        <taxon>Basidiomycota</taxon>
        <taxon>Agaricomycotina</taxon>
        <taxon>Agaricomycetes</taxon>
        <taxon>Russulales</taxon>
        <taxon>Bondarzewiaceae</taxon>
        <taxon>Bondarzewia</taxon>
    </lineage>
</organism>
<accession>A0A4S4LT48</accession>
<evidence type="ECO:0000313" key="2">
    <source>
        <dbReference type="EMBL" id="THH14878.1"/>
    </source>
</evidence>
<feature type="region of interest" description="Disordered" evidence="1">
    <location>
        <begin position="39"/>
        <end position="59"/>
    </location>
</feature>
<dbReference type="Proteomes" id="UP000310158">
    <property type="component" value="Unassembled WGS sequence"/>
</dbReference>
<feature type="region of interest" description="Disordered" evidence="1">
    <location>
        <begin position="78"/>
        <end position="143"/>
    </location>
</feature>
<gene>
    <name evidence="2" type="ORF">EW146_g5516</name>
</gene>
<proteinExistence type="predicted"/>
<feature type="compositionally biased region" description="Basic and acidic residues" evidence="1">
    <location>
        <begin position="127"/>
        <end position="143"/>
    </location>
</feature>